<evidence type="ECO:0000313" key="3">
    <source>
        <dbReference type="Proteomes" id="UP000533598"/>
    </source>
</evidence>
<feature type="transmembrane region" description="Helical" evidence="1">
    <location>
        <begin position="180"/>
        <end position="200"/>
    </location>
</feature>
<feature type="transmembrane region" description="Helical" evidence="1">
    <location>
        <begin position="234"/>
        <end position="256"/>
    </location>
</feature>
<dbReference type="PANTHER" id="PTHR36832">
    <property type="entry name" value="SLR1174 PROTEIN-RELATED"/>
    <property type="match status" value="1"/>
</dbReference>
<keyword evidence="1" id="KW-0812">Transmembrane</keyword>
<dbReference type="RefSeq" id="WP_312986816.1">
    <property type="nucleotide sequence ID" value="NZ_BAAAUI010000031.1"/>
</dbReference>
<comment type="caution">
    <text evidence="2">The sequence shown here is derived from an EMBL/GenBank/DDBJ whole genome shotgun (WGS) entry which is preliminary data.</text>
</comment>
<sequence length="264" mass="28788">MRSSAAPYARMIGAGFRRYSSYRQATVAGLFTNVVFGLLRVSVLFAMLDGRREIAGYDPARSATYVWLGQGMLATVVLWGQHEIGERVRTGDVVVDLSRPWNLQLALLAEDLGRAGYAVLTRFLPPVVFGALFFPFLWPGQGLTWLLFPLSLALAVGVSFSARFLLALSAFWLLDNRGPVSLYGMSAGILGGLIVPLAFFPDWVQTVLWLTPFPCLVQAPIDVFTEAGSPLIPLAYQLAWFGILYLGGRLAMLGAVRKVVVQGG</sequence>
<keyword evidence="1" id="KW-1133">Transmembrane helix</keyword>
<name>A0A7W7C9B3_9PSEU</name>
<dbReference type="Pfam" id="PF06182">
    <property type="entry name" value="ABC2_membrane_6"/>
    <property type="match status" value="1"/>
</dbReference>
<dbReference type="AlphaFoldDB" id="A0A7W7C9B3"/>
<reference evidence="2 3" key="1">
    <citation type="submission" date="2020-08" db="EMBL/GenBank/DDBJ databases">
        <title>Sequencing the genomes of 1000 actinobacteria strains.</title>
        <authorList>
            <person name="Klenk H.-P."/>
        </authorList>
    </citation>
    <scope>NUCLEOTIDE SEQUENCE [LARGE SCALE GENOMIC DNA]</scope>
    <source>
        <strain evidence="2 3">DSM 44230</strain>
    </source>
</reference>
<evidence type="ECO:0000256" key="1">
    <source>
        <dbReference type="SAM" id="Phobius"/>
    </source>
</evidence>
<dbReference type="PANTHER" id="PTHR36832:SF2">
    <property type="entry name" value="INTEGRAL MEMBRANE PROTEIN"/>
    <property type="match status" value="1"/>
</dbReference>
<gene>
    <name evidence="2" type="ORF">HNR67_001766</name>
</gene>
<protein>
    <submittedName>
        <fullName evidence="2">ABC-2 type transport system permease protein</fullName>
    </submittedName>
</protein>
<feature type="transmembrane region" description="Helical" evidence="1">
    <location>
        <begin position="150"/>
        <end position="173"/>
    </location>
</feature>
<feature type="transmembrane region" description="Helical" evidence="1">
    <location>
        <begin position="60"/>
        <end position="79"/>
    </location>
</feature>
<keyword evidence="3" id="KW-1185">Reference proteome</keyword>
<evidence type="ECO:0000313" key="2">
    <source>
        <dbReference type="EMBL" id="MBB4675648.1"/>
    </source>
</evidence>
<dbReference type="Proteomes" id="UP000533598">
    <property type="component" value="Unassembled WGS sequence"/>
</dbReference>
<feature type="transmembrane region" description="Helical" evidence="1">
    <location>
        <begin position="119"/>
        <end position="138"/>
    </location>
</feature>
<accession>A0A7W7C9B3</accession>
<proteinExistence type="predicted"/>
<dbReference type="InterPro" id="IPR010390">
    <property type="entry name" value="ABC-2_transporter-like"/>
</dbReference>
<dbReference type="EMBL" id="JACHMH010000001">
    <property type="protein sequence ID" value="MBB4675648.1"/>
    <property type="molecule type" value="Genomic_DNA"/>
</dbReference>
<organism evidence="2 3">
    <name type="scientific">Crossiella cryophila</name>
    <dbReference type="NCBI Taxonomy" id="43355"/>
    <lineage>
        <taxon>Bacteria</taxon>
        <taxon>Bacillati</taxon>
        <taxon>Actinomycetota</taxon>
        <taxon>Actinomycetes</taxon>
        <taxon>Pseudonocardiales</taxon>
        <taxon>Pseudonocardiaceae</taxon>
        <taxon>Crossiella</taxon>
    </lineage>
</organism>
<keyword evidence="1" id="KW-0472">Membrane</keyword>
<feature type="transmembrane region" description="Helical" evidence="1">
    <location>
        <begin position="27"/>
        <end position="48"/>
    </location>
</feature>